<feature type="domain" description="UPF0261" evidence="1">
    <location>
        <begin position="8"/>
        <end position="67"/>
    </location>
</feature>
<dbReference type="Pfam" id="PF06792">
    <property type="entry name" value="UPF0261"/>
    <property type="match status" value="1"/>
</dbReference>
<dbReference type="Proteomes" id="UP000251485">
    <property type="component" value="Unassembled WGS sequence"/>
</dbReference>
<dbReference type="Gene3D" id="3.40.50.12020">
    <property type="entry name" value="Uncharacterised protein family UPF0261, NN domain"/>
    <property type="match status" value="1"/>
</dbReference>
<reference evidence="2 3" key="1">
    <citation type="submission" date="2018-06" db="EMBL/GenBank/DDBJ databases">
        <authorList>
            <consortium name="Pathogen Informatics"/>
            <person name="Doyle S."/>
        </authorList>
    </citation>
    <scope>NUCLEOTIDE SEQUENCE [LARGE SCALE GENOMIC DNA]</scope>
    <source>
        <strain evidence="2 3">NCTC10975</strain>
    </source>
</reference>
<organism evidence="2 3">
    <name type="scientific">Proteus mirabilis</name>
    <dbReference type="NCBI Taxonomy" id="584"/>
    <lineage>
        <taxon>Bacteria</taxon>
        <taxon>Pseudomonadati</taxon>
        <taxon>Pseudomonadota</taxon>
        <taxon>Gammaproteobacteria</taxon>
        <taxon>Enterobacterales</taxon>
        <taxon>Morganellaceae</taxon>
        <taxon>Proteus</taxon>
    </lineage>
</organism>
<dbReference type="AlphaFoldDB" id="A0A2X2BZY7"/>
<evidence type="ECO:0000313" key="3">
    <source>
        <dbReference type="Proteomes" id="UP000251485"/>
    </source>
</evidence>
<evidence type="ECO:0000313" key="2">
    <source>
        <dbReference type="EMBL" id="SPZ00448.1"/>
    </source>
</evidence>
<evidence type="ECO:0000259" key="1">
    <source>
        <dbReference type="Pfam" id="PF06792"/>
    </source>
</evidence>
<dbReference type="EMBL" id="UAUE01000026">
    <property type="protein sequence ID" value="SPZ00448.1"/>
    <property type="molecule type" value="Genomic_DNA"/>
</dbReference>
<protein>
    <submittedName>
        <fullName evidence="2">Uncharacterized conserved protein</fullName>
    </submittedName>
</protein>
<accession>A0A2X2BZY7</accession>
<gene>
    <name evidence="2" type="ORF">NCTC10975_03599</name>
</gene>
<sequence>MKQYAGFIYIATTLDTKSAEIFYVSELIKKAGLPVKTVDLTTKPTALEREADVTAAQVASYHPDGKKRRVLR</sequence>
<dbReference type="InterPro" id="IPR044122">
    <property type="entry name" value="UPF0261_N"/>
</dbReference>
<proteinExistence type="predicted"/>
<name>A0A2X2BZY7_PROMI</name>